<dbReference type="PRINTS" id="PR01590">
    <property type="entry name" value="HTHFIS"/>
</dbReference>
<evidence type="ECO:0000256" key="2">
    <source>
        <dbReference type="ARBA" id="ARBA00022840"/>
    </source>
</evidence>
<dbReference type="Gene3D" id="3.40.50.300">
    <property type="entry name" value="P-loop containing nucleotide triphosphate hydrolases"/>
    <property type="match status" value="1"/>
</dbReference>
<dbReference type="InterPro" id="IPR002197">
    <property type="entry name" value="HTH_Fis"/>
</dbReference>
<dbReference type="AlphaFoldDB" id="A0A1F6T701"/>
<organism evidence="5 6">
    <name type="scientific">Candidatus Muproteobacteria bacterium RBG_16_64_10</name>
    <dbReference type="NCBI Taxonomy" id="1817757"/>
    <lineage>
        <taxon>Bacteria</taxon>
        <taxon>Pseudomonadati</taxon>
        <taxon>Pseudomonadota</taxon>
        <taxon>Candidatus Muproteobacteria</taxon>
    </lineage>
</organism>
<evidence type="ECO:0000256" key="3">
    <source>
        <dbReference type="SAM" id="Phobius"/>
    </source>
</evidence>
<evidence type="ECO:0000313" key="6">
    <source>
        <dbReference type="Proteomes" id="UP000179334"/>
    </source>
</evidence>
<keyword evidence="3" id="KW-1133">Transmembrane helix</keyword>
<proteinExistence type="predicted"/>
<dbReference type="Gene3D" id="1.10.10.60">
    <property type="entry name" value="Homeodomain-like"/>
    <property type="match status" value="1"/>
</dbReference>
<dbReference type="InterPro" id="IPR009057">
    <property type="entry name" value="Homeodomain-like_sf"/>
</dbReference>
<protein>
    <recommendedName>
        <fullName evidence="4">Sigma-54 factor interaction domain-containing protein</fullName>
    </recommendedName>
</protein>
<dbReference type="Proteomes" id="UP000179334">
    <property type="component" value="Unassembled WGS sequence"/>
</dbReference>
<dbReference type="SUPFAM" id="SSF46689">
    <property type="entry name" value="Homeodomain-like"/>
    <property type="match status" value="1"/>
</dbReference>
<reference evidence="5 6" key="1">
    <citation type="journal article" date="2016" name="Nat. Commun.">
        <title>Thousands of microbial genomes shed light on interconnected biogeochemical processes in an aquifer system.</title>
        <authorList>
            <person name="Anantharaman K."/>
            <person name="Brown C.T."/>
            <person name="Hug L.A."/>
            <person name="Sharon I."/>
            <person name="Castelle C.J."/>
            <person name="Probst A.J."/>
            <person name="Thomas B.C."/>
            <person name="Singh A."/>
            <person name="Wilkins M.J."/>
            <person name="Karaoz U."/>
            <person name="Brodie E.L."/>
            <person name="Williams K.H."/>
            <person name="Hubbard S.S."/>
            <person name="Banfield J.F."/>
        </authorList>
    </citation>
    <scope>NUCLEOTIDE SEQUENCE [LARGE SCALE GENOMIC DNA]</scope>
</reference>
<keyword evidence="3" id="KW-0812">Transmembrane</keyword>
<feature type="transmembrane region" description="Helical" evidence="3">
    <location>
        <begin position="84"/>
        <end position="105"/>
    </location>
</feature>
<dbReference type="PROSITE" id="PS50045">
    <property type="entry name" value="SIGMA54_INTERACT_4"/>
    <property type="match status" value="1"/>
</dbReference>
<dbReference type="EMBL" id="MFSR01000011">
    <property type="protein sequence ID" value="OGI40911.1"/>
    <property type="molecule type" value="Genomic_DNA"/>
</dbReference>
<evidence type="ECO:0000259" key="4">
    <source>
        <dbReference type="PROSITE" id="PS50045"/>
    </source>
</evidence>
<dbReference type="InterPro" id="IPR027417">
    <property type="entry name" value="P-loop_NTPase"/>
</dbReference>
<dbReference type="PANTHER" id="PTHR32071:SF57">
    <property type="entry name" value="C4-DICARBOXYLATE TRANSPORT TRANSCRIPTIONAL REGULATORY PROTEIN DCTD"/>
    <property type="match status" value="1"/>
</dbReference>
<keyword evidence="1" id="KW-0547">Nucleotide-binding</keyword>
<dbReference type="InterPro" id="IPR002078">
    <property type="entry name" value="Sigma_54_int"/>
</dbReference>
<dbReference type="Pfam" id="PF02954">
    <property type="entry name" value="HTH_8"/>
    <property type="match status" value="1"/>
</dbReference>
<feature type="transmembrane region" description="Helical" evidence="3">
    <location>
        <begin position="190"/>
        <end position="209"/>
    </location>
</feature>
<evidence type="ECO:0000256" key="1">
    <source>
        <dbReference type="ARBA" id="ARBA00022741"/>
    </source>
</evidence>
<feature type="transmembrane region" description="Helical" evidence="3">
    <location>
        <begin position="25"/>
        <end position="44"/>
    </location>
</feature>
<gene>
    <name evidence="5" type="ORF">A2V91_01350</name>
</gene>
<name>A0A1F6T701_9PROT</name>
<accession>A0A1F6T701</accession>
<evidence type="ECO:0000313" key="5">
    <source>
        <dbReference type="EMBL" id="OGI40911.1"/>
    </source>
</evidence>
<feature type="transmembrane region" description="Helical" evidence="3">
    <location>
        <begin position="112"/>
        <end position="132"/>
    </location>
</feature>
<feature type="transmembrane region" description="Helical" evidence="3">
    <location>
        <begin position="56"/>
        <end position="78"/>
    </location>
</feature>
<sequence>MDMEQEWHSSCCHKEGTFIAMDLKIYALPAILALAAKAVIYLYARFSELRTLETRLYLWFLFALSVQNLAEVGIFASYAEHLPFVYFGASIIAITLLLHLALVVAREWRPTLVWLVLLYAPSVILEILLWFTPLLVQRFEPLLYTYTRVPGSLYFLFELYALGYVAGAVALCIYGSLWARTAPRQIKNRLTLLGLFPIFLVVIAVVSLQHYGMRAFNTTVTLPIAITFFLAVTAYATHQYRLFDIAFFIPWSKVRARKTAFYNRIRAMISEIADLGSVREAVHRLADTLRCPVALVSTGKPVLAVAGGGQPLAAFPLEQLRQIDRIVVANEIADTAPQTCALMRQHNIAAIVPFYPHSQNASGWMLLGDAFSEQVYTPLDFKMVEQLFDKMAELFLDKLLFMRNQLAASERRLQTLELHLQQAQTGIVALRGENESLRGQSLRLAREQAADSLLVTHAPEQTTLPSIVLLGRDKPLLKRLRRHFPQADQYVGPDSASFRRQGLPEVLVCQVENDADSHDELLSLIAQNKGRLAVLIYDEGAQAFMATHKTALAGTLIERLPDTGTDEVFVRRIQALAGLQRAVHTITDADCPFAGVSQHFHETMRELARLAGFTEPVLIESPDTAEIVAAAHALHERSGRHGDFGSLLTTAQQANAKALQEQLGICRGGTLLVMGLENLPLAERDEILKTVLSVTGMRVILGLPDADEALRARFRSFTLRLPTLCERRLDLPLLVHYFTLQYNLRAQTQAYLTQGEVDDLMAEDYPATLSALKAAVFDRLNAKNRETAPVPEMTLALVDKTLEEHVAAFEAHLIAQTLKRCQGNKSKAARLLGLRPNTLHYKIERYGLNVETKDKSGND</sequence>
<dbReference type="PANTHER" id="PTHR32071">
    <property type="entry name" value="TRANSCRIPTIONAL REGULATORY PROTEIN"/>
    <property type="match status" value="1"/>
</dbReference>
<feature type="domain" description="Sigma-54 factor interaction" evidence="4">
    <location>
        <begin position="593"/>
        <end position="776"/>
    </location>
</feature>
<comment type="caution">
    <text evidence="5">The sequence shown here is derived from an EMBL/GenBank/DDBJ whole genome shotgun (WGS) entry which is preliminary data.</text>
</comment>
<feature type="transmembrane region" description="Helical" evidence="3">
    <location>
        <begin position="152"/>
        <end position="178"/>
    </location>
</feature>
<keyword evidence="3" id="KW-0472">Membrane</keyword>
<dbReference type="GO" id="GO:0043565">
    <property type="term" value="F:sequence-specific DNA binding"/>
    <property type="evidence" value="ECO:0007669"/>
    <property type="project" value="InterPro"/>
</dbReference>
<dbReference type="GO" id="GO:0005524">
    <property type="term" value="F:ATP binding"/>
    <property type="evidence" value="ECO:0007669"/>
    <property type="project" value="UniProtKB-KW"/>
</dbReference>
<keyword evidence="2" id="KW-0067">ATP-binding</keyword>
<dbReference type="GO" id="GO:0006355">
    <property type="term" value="P:regulation of DNA-templated transcription"/>
    <property type="evidence" value="ECO:0007669"/>
    <property type="project" value="InterPro"/>
</dbReference>